<protein>
    <submittedName>
        <fullName evidence="2">Uncharacterized protein</fullName>
    </submittedName>
</protein>
<feature type="compositionally biased region" description="Basic and acidic residues" evidence="1">
    <location>
        <begin position="271"/>
        <end position="287"/>
    </location>
</feature>
<name>A0A2P5W7X5_GOSBA</name>
<dbReference type="EMBL" id="KZ668692">
    <property type="protein sequence ID" value="PPR87171.1"/>
    <property type="molecule type" value="Genomic_DNA"/>
</dbReference>
<evidence type="ECO:0000313" key="3">
    <source>
        <dbReference type="Proteomes" id="UP000239757"/>
    </source>
</evidence>
<gene>
    <name evidence="2" type="ORF">GOBAR_AA33523</name>
</gene>
<organism evidence="2 3">
    <name type="scientific">Gossypium barbadense</name>
    <name type="common">Sea Island cotton</name>
    <name type="synonym">Hibiscus barbadensis</name>
    <dbReference type="NCBI Taxonomy" id="3634"/>
    <lineage>
        <taxon>Eukaryota</taxon>
        <taxon>Viridiplantae</taxon>
        <taxon>Streptophyta</taxon>
        <taxon>Embryophyta</taxon>
        <taxon>Tracheophyta</taxon>
        <taxon>Spermatophyta</taxon>
        <taxon>Magnoliopsida</taxon>
        <taxon>eudicotyledons</taxon>
        <taxon>Gunneridae</taxon>
        <taxon>Pentapetalae</taxon>
        <taxon>rosids</taxon>
        <taxon>malvids</taxon>
        <taxon>Malvales</taxon>
        <taxon>Malvaceae</taxon>
        <taxon>Malvoideae</taxon>
        <taxon>Gossypium</taxon>
    </lineage>
</organism>
<feature type="compositionally biased region" description="Basic and acidic residues" evidence="1">
    <location>
        <begin position="1"/>
        <end position="10"/>
    </location>
</feature>
<dbReference type="Proteomes" id="UP000239757">
    <property type="component" value="Unassembled WGS sequence"/>
</dbReference>
<sequence>MCTHTPKEHGCGPNVRHSRNTRAKIGEHERVPWPCVPKFINTLHYSSSSSPKIPNPSSYKSTRPTFHARAPSTTVFLTTQAPPCVCNVKLMWEKDYRRHLEEKERGIIFSRPHFVQWADAIRALLTIDPWRLFFEIVEPTYLEPTMELCSTFHLQTVMTNHDDPGMVQFRLSGLVHQLSVPEFGIGGETTPASSTRTTFTTYSGVISIGPYVTRLARLFGFLNTAVQSSSLTLIGQMSPQGILSMLSMRMIEKRRGTYPPQYCLTQSTTEEAPKDITDDVPPRHEDPPTQPPPPSRLVYAICEHFHISSPPLPREPSSDEDV</sequence>
<evidence type="ECO:0000256" key="1">
    <source>
        <dbReference type="SAM" id="MobiDB-lite"/>
    </source>
</evidence>
<proteinExistence type="predicted"/>
<feature type="region of interest" description="Disordered" evidence="1">
    <location>
        <begin position="264"/>
        <end position="296"/>
    </location>
</feature>
<evidence type="ECO:0000313" key="2">
    <source>
        <dbReference type="EMBL" id="PPR87171.1"/>
    </source>
</evidence>
<dbReference type="AlphaFoldDB" id="A0A2P5W7X5"/>
<accession>A0A2P5W7X5</accession>
<reference evidence="2 3" key="1">
    <citation type="submission" date="2015-01" db="EMBL/GenBank/DDBJ databases">
        <title>Genome of allotetraploid Gossypium barbadense reveals genomic plasticity and fiber elongation in cotton evolution.</title>
        <authorList>
            <person name="Chen X."/>
            <person name="Liu X."/>
            <person name="Zhao B."/>
            <person name="Zheng H."/>
            <person name="Hu Y."/>
            <person name="Lu G."/>
            <person name="Yang C."/>
            <person name="Chen J."/>
            <person name="Shan C."/>
            <person name="Zhang L."/>
            <person name="Zhou Y."/>
            <person name="Wang L."/>
            <person name="Guo W."/>
            <person name="Bai Y."/>
            <person name="Ruan J."/>
            <person name="Shangguan X."/>
            <person name="Mao Y."/>
            <person name="Jiang J."/>
            <person name="Zhu Y."/>
            <person name="Lei J."/>
            <person name="Kang H."/>
            <person name="Chen S."/>
            <person name="He X."/>
            <person name="Wang R."/>
            <person name="Wang Y."/>
            <person name="Chen J."/>
            <person name="Wang L."/>
            <person name="Yu S."/>
            <person name="Wang B."/>
            <person name="Wei J."/>
            <person name="Song S."/>
            <person name="Lu X."/>
            <person name="Gao Z."/>
            <person name="Gu W."/>
            <person name="Deng X."/>
            <person name="Ma D."/>
            <person name="Wang S."/>
            <person name="Liang W."/>
            <person name="Fang L."/>
            <person name="Cai C."/>
            <person name="Zhu X."/>
            <person name="Zhou B."/>
            <person name="Zhang Y."/>
            <person name="Chen Z."/>
            <person name="Xu S."/>
            <person name="Zhu R."/>
            <person name="Wang S."/>
            <person name="Zhang T."/>
            <person name="Zhao G."/>
        </authorList>
    </citation>
    <scope>NUCLEOTIDE SEQUENCE [LARGE SCALE GENOMIC DNA]</scope>
    <source>
        <strain evidence="3">cv. Xinhai21</strain>
        <tissue evidence="2">Leaf</tissue>
    </source>
</reference>
<feature type="region of interest" description="Disordered" evidence="1">
    <location>
        <begin position="1"/>
        <end position="24"/>
    </location>
</feature>